<sequence>PVQTGCQHIHADAFWQVERDADGLLRGHRWCRQTQLEPGQLPNTHSWRRRMLCPTWIHVPIHSTSGMTQYVQSLWALCMLMFELCAHT</sequence>
<proteinExistence type="predicted"/>
<accession>A0ABU7BPJ5</accession>
<feature type="non-terminal residue" evidence="1">
    <location>
        <position position="1"/>
    </location>
</feature>
<comment type="caution">
    <text evidence="1">The sequence shown here is derived from an EMBL/GenBank/DDBJ whole genome shotgun (WGS) entry which is preliminary data.</text>
</comment>
<organism evidence="1 2">
    <name type="scientific">Ataeniobius toweri</name>
    <dbReference type="NCBI Taxonomy" id="208326"/>
    <lineage>
        <taxon>Eukaryota</taxon>
        <taxon>Metazoa</taxon>
        <taxon>Chordata</taxon>
        <taxon>Craniata</taxon>
        <taxon>Vertebrata</taxon>
        <taxon>Euteleostomi</taxon>
        <taxon>Actinopterygii</taxon>
        <taxon>Neopterygii</taxon>
        <taxon>Teleostei</taxon>
        <taxon>Neoteleostei</taxon>
        <taxon>Acanthomorphata</taxon>
        <taxon>Ovalentaria</taxon>
        <taxon>Atherinomorphae</taxon>
        <taxon>Cyprinodontiformes</taxon>
        <taxon>Goodeidae</taxon>
        <taxon>Ataeniobius</taxon>
    </lineage>
</organism>
<keyword evidence="2" id="KW-1185">Reference proteome</keyword>
<dbReference type="Proteomes" id="UP001345963">
    <property type="component" value="Unassembled WGS sequence"/>
</dbReference>
<feature type="non-terminal residue" evidence="1">
    <location>
        <position position="88"/>
    </location>
</feature>
<reference evidence="1 2" key="1">
    <citation type="submission" date="2021-07" db="EMBL/GenBank/DDBJ databases">
        <authorList>
            <person name="Palmer J.M."/>
        </authorList>
    </citation>
    <scope>NUCLEOTIDE SEQUENCE [LARGE SCALE GENOMIC DNA]</scope>
    <source>
        <strain evidence="1 2">AT_MEX2019</strain>
        <tissue evidence="1">Muscle</tissue>
    </source>
</reference>
<dbReference type="EMBL" id="JAHUTI010061145">
    <property type="protein sequence ID" value="MED6252263.1"/>
    <property type="molecule type" value="Genomic_DNA"/>
</dbReference>
<gene>
    <name evidence="1" type="ORF">ATANTOWER_009302</name>
</gene>
<name>A0ABU7BPJ5_9TELE</name>
<evidence type="ECO:0000313" key="2">
    <source>
        <dbReference type="Proteomes" id="UP001345963"/>
    </source>
</evidence>
<protein>
    <submittedName>
        <fullName evidence="1">Uncharacterized protein</fullName>
    </submittedName>
</protein>
<evidence type="ECO:0000313" key="1">
    <source>
        <dbReference type="EMBL" id="MED6252263.1"/>
    </source>
</evidence>